<dbReference type="Proteomes" id="UP000077266">
    <property type="component" value="Unassembled WGS sequence"/>
</dbReference>
<evidence type="ECO:0000256" key="1">
    <source>
        <dbReference type="SAM" id="SignalP"/>
    </source>
</evidence>
<sequence>MASTTPCPLLCACPLAALWAYYALERCTSPLPAVAHLCSAGPRLIERTLRGLSFPFTFEFDIRVIIRRRLLRPRGAKLAMSRRLTLEMSLRPILAGIIPVKSPP</sequence>
<dbReference type="AlphaFoldDB" id="A0A166ASE5"/>
<keyword evidence="1" id="KW-0732">Signal</keyword>
<feature type="signal peptide" evidence="1">
    <location>
        <begin position="1"/>
        <end position="23"/>
    </location>
</feature>
<evidence type="ECO:0000313" key="3">
    <source>
        <dbReference type="Proteomes" id="UP000077266"/>
    </source>
</evidence>
<evidence type="ECO:0008006" key="4">
    <source>
        <dbReference type="Google" id="ProtNLM"/>
    </source>
</evidence>
<dbReference type="EMBL" id="KV425968">
    <property type="protein sequence ID" value="KZV94729.1"/>
    <property type="molecule type" value="Genomic_DNA"/>
</dbReference>
<feature type="chain" id="PRO_5007870804" description="Secreted protein" evidence="1">
    <location>
        <begin position="24"/>
        <end position="104"/>
    </location>
</feature>
<keyword evidence="3" id="KW-1185">Reference proteome</keyword>
<accession>A0A166ASE5</accession>
<dbReference type="InParanoid" id="A0A166ASE5"/>
<organism evidence="2 3">
    <name type="scientific">Exidia glandulosa HHB12029</name>
    <dbReference type="NCBI Taxonomy" id="1314781"/>
    <lineage>
        <taxon>Eukaryota</taxon>
        <taxon>Fungi</taxon>
        <taxon>Dikarya</taxon>
        <taxon>Basidiomycota</taxon>
        <taxon>Agaricomycotina</taxon>
        <taxon>Agaricomycetes</taxon>
        <taxon>Auriculariales</taxon>
        <taxon>Exidiaceae</taxon>
        <taxon>Exidia</taxon>
    </lineage>
</organism>
<proteinExistence type="predicted"/>
<reference evidence="2 3" key="1">
    <citation type="journal article" date="2016" name="Mol. Biol. Evol.">
        <title>Comparative Genomics of Early-Diverging Mushroom-Forming Fungi Provides Insights into the Origins of Lignocellulose Decay Capabilities.</title>
        <authorList>
            <person name="Nagy L.G."/>
            <person name="Riley R."/>
            <person name="Tritt A."/>
            <person name="Adam C."/>
            <person name="Daum C."/>
            <person name="Floudas D."/>
            <person name="Sun H."/>
            <person name="Yadav J.S."/>
            <person name="Pangilinan J."/>
            <person name="Larsson K.H."/>
            <person name="Matsuura K."/>
            <person name="Barry K."/>
            <person name="Labutti K."/>
            <person name="Kuo R."/>
            <person name="Ohm R.A."/>
            <person name="Bhattacharya S.S."/>
            <person name="Shirouzu T."/>
            <person name="Yoshinaga Y."/>
            <person name="Martin F.M."/>
            <person name="Grigoriev I.V."/>
            <person name="Hibbett D.S."/>
        </authorList>
    </citation>
    <scope>NUCLEOTIDE SEQUENCE [LARGE SCALE GENOMIC DNA]</scope>
    <source>
        <strain evidence="2 3">HHB12029</strain>
    </source>
</reference>
<name>A0A166ASE5_EXIGL</name>
<evidence type="ECO:0000313" key="2">
    <source>
        <dbReference type="EMBL" id="KZV94729.1"/>
    </source>
</evidence>
<protein>
    <recommendedName>
        <fullName evidence="4">Secreted protein</fullName>
    </recommendedName>
</protein>
<gene>
    <name evidence="2" type="ORF">EXIGLDRAFT_736470</name>
</gene>